<evidence type="ECO:0000313" key="4">
    <source>
        <dbReference type="Proteomes" id="UP001152747"/>
    </source>
</evidence>
<evidence type="ECO:0000313" key="3">
    <source>
        <dbReference type="EMBL" id="CAI5441743.1"/>
    </source>
</evidence>
<keyword evidence="2" id="KW-0472">Membrane</keyword>
<dbReference type="PANTHER" id="PTHR21592">
    <property type="entry name" value="CHROMOSOME UNDETERMINED SCAFFOLD_25, WHOLE GENOME SHOTGUN SEQUENCE"/>
    <property type="match status" value="1"/>
</dbReference>
<sequence length="217" mass="20519">MANVYNCTSESKDKMAAESELLMLAIQCGAYIALPVSLTLFCGGKKKKAAAASSSAEKGSQVESSTGGVGGGAASAPSPAAGGGPKAPADKNAQAGTYDPNYQTLAGVDGNCFGNKAGGAAPAGGAAAPAAGGAGPKAPTAGGQMAATHDPNYQTLAGLGNDCFANKGGGAAAGGGGGNPPPPAAPAPAAGGKPQMAATHDPNYQTLAGLGNDVFKK</sequence>
<dbReference type="Proteomes" id="UP001152747">
    <property type="component" value="Unassembled WGS sequence"/>
</dbReference>
<dbReference type="InterPro" id="IPR004296">
    <property type="entry name" value="DUF236"/>
</dbReference>
<proteinExistence type="predicted"/>
<comment type="caution">
    <text evidence="3">The sequence shown here is derived from an EMBL/GenBank/DDBJ whole genome shotgun (WGS) entry which is preliminary data.</text>
</comment>
<feature type="compositionally biased region" description="Gly residues" evidence="1">
    <location>
        <begin position="168"/>
        <end position="178"/>
    </location>
</feature>
<dbReference type="AlphaFoldDB" id="A0A9P1MWR6"/>
<reference evidence="3" key="1">
    <citation type="submission" date="2022-11" db="EMBL/GenBank/DDBJ databases">
        <authorList>
            <person name="Kikuchi T."/>
        </authorList>
    </citation>
    <scope>NUCLEOTIDE SEQUENCE</scope>
    <source>
        <strain evidence="3">PS1010</strain>
    </source>
</reference>
<keyword evidence="2" id="KW-1133">Transmembrane helix</keyword>
<dbReference type="EMBL" id="CANHGI010000002">
    <property type="protein sequence ID" value="CAI5441743.1"/>
    <property type="molecule type" value="Genomic_DNA"/>
</dbReference>
<keyword evidence="2" id="KW-0812">Transmembrane</keyword>
<feature type="region of interest" description="Disordered" evidence="1">
    <location>
        <begin position="52"/>
        <end position="98"/>
    </location>
</feature>
<feature type="region of interest" description="Disordered" evidence="1">
    <location>
        <begin position="123"/>
        <end position="149"/>
    </location>
</feature>
<organism evidence="3 4">
    <name type="scientific">Caenorhabditis angaria</name>
    <dbReference type="NCBI Taxonomy" id="860376"/>
    <lineage>
        <taxon>Eukaryota</taxon>
        <taxon>Metazoa</taxon>
        <taxon>Ecdysozoa</taxon>
        <taxon>Nematoda</taxon>
        <taxon>Chromadorea</taxon>
        <taxon>Rhabditida</taxon>
        <taxon>Rhabditina</taxon>
        <taxon>Rhabditomorpha</taxon>
        <taxon>Rhabditoidea</taxon>
        <taxon>Rhabditidae</taxon>
        <taxon>Peloderinae</taxon>
        <taxon>Caenorhabditis</taxon>
    </lineage>
</organism>
<protein>
    <submittedName>
        <fullName evidence="3">Uncharacterized protein</fullName>
    </submittedName>
</protein>
<evidence type="ECO:0000256" key="2">
    <source>
        <dbReference type="SAM" id="Phobius"/>
    </source>
</evidence>
<keyword evidence="4" id="KW-1185">Reference proteome</keyword>
<feature type="transmembrane region" description="Helical" evidence="2">
    <location>
        <begin position="21"/>
        <end position="41"/>
    </location>
</feature>
<evidence type="ECO:0000256" key="1">
    <source>
        <dbReference type="SAM" id="MobiDB-lite"/>
    </source>
</evidence>
<dbReference type="PANTHER" id="PTHR21592:SF28">
    <property type="entry name" value="COLLAGEN TRIPLE HELIX REPEAT PROTEIN"/>
    <property type="match status" value="1"/>
</dbReference>
<feature type="region of interest" description="Disordered" evidence="1">
    <location>
        <begin position="168"/>
        <end position="217"/>
    </location>
</feature>
<dbReference type="OrthoDB" id="5875811at2759"/>
<name>A0A9P1MWR6_9PELO</name>
<feature type="compositionally biased region" description="Low complexity" evidence="1">
    <location>
        <begin position="123"/>
        <end position="143"/>
    </location>
</feature>
<dbReference type="Pfam" id="PF03057">
    <property type="entry name" value="DUF236"/>
    <property type="match status" value="3"/>
</dbReference>
<gene>
    <name evidence="3" type="ORF">CAMP_LOCUS4380</name>
</gene>
<accession>A0A9P1MWR6</accession>